<evidence type="ECO:0000313" key="1">
    <source>
        <dbReference type="EMBL" id="QNM13652.1"/>
    </source>
</evidence>
<gene>
    <name evidence="1" type="ORF">H9Q80_06830</name>
</gene>
<dbReference type="SUPFAM" id="SSF102462">
    <property type="entry name" value="Peptidyl-tRNA hydrolase II"/>
    <property type="match status" value="1"/>
</dbReference>
<dbReference type="Pfam" id="PF09391">
    <property type="entry name" value="DUF2000"/>
    <property type="match status" value="1"/>
</dbReference>
<sequence>MENMKCVMVIDEALPLGIAMNTAAVLGISLGKKIPDCVGVDVKDQDGIMHAGTIQIPVPVLKMNSEDLKELVEKVKNDELITMLDFTDVAQGCKVYEEYIERSAAHKTNEFTYFGIALYGDKKRMNKYTGSLPLYR</sequence>
<dbReference type="Gene3D" id="3.40.1490.10">
    <property type="entry name" value="Bit1"/>
    <property type="match status" value="1"/>
</dbReference>
<dbReference type="RefSeq" id="WP_117536361.1">
    <property type="nucleotide sequence ID" value="NZ_CP060636.1"/>
</dbReference>
<name>A0A7G9GS70_9FIRM</name>
<dbReference type="Proteomes" id="UP000515856">
    <property type="component" value="Chromosome"/>
</dbReference>
<proteinExistence type="predicted"/>
<dbReference type="AlphaFoldDB" id="A0A7G9GS70"/>
<dbReference type="InterPro" id="IPR023476">
    <property type="entry name" value="Pep_tRNA_hydro_II_dom_sf"/>
</dbReference>
<keyword evidence="2" id="KW-1185">Reference proteome</keyword>
<protein>
    <submittedName>
        <fullName evidence="1">DUF2000 domain-containing protein</fullName>
    </submittedName>
</protein>
<dbReference type="EMBL" id="CP060636">
    <property type="protein sequence ID" value="QNM13652.1"/>
    <property type="molecule type" value="Genomic_DNA"/>
</dbReference>
<dbReference type="InterPro" id="IPR017021">
    <property type="entry name" value="UCP033763"/>
</dbReference>
<evidence type="ECO:0000313" key="2">
    <source>
        <dbReference type="Proteomes" id="UP000515856"/>
    </source>
</evidence>
<organism evidence="1 2">
    <name type="scientific">[Eubacterium] hominis</name>
    <dbReference type="NCBI Taxonomy" id="2764325"/>
    <lineage>
        <taxon>Bacteria</taxon>
        <taxon>Bacillati</taxon>
        <taxon>Bacillota</taxon>
        <taxon>Erysipelotrichia</taxon>
        <taxon>Erysipelotrichales</taxon>
        <taxon>Erysipelotrichaceae</taxon>
        <taxon>Amedibacillus</taxon>
    </lineage>
</organism>
<dbReference type="PIRSF" id="PIRSF033736">
    <property type="entry name" value="UCP033763"/>
    <property type="match status" value="1"/>
</dbReference>
<dbReference type="InterPro" id="IPR018988">
    <property type="entry name" value="DUF2000"/>
</dbReference>
<dbReference type="KEGG" id="ehn:H9Q80_06830"/>
<accession>A0A7G9GS70</accession>
<reference evidence="1 2" key="1">
    <citation type="submission" date="2020-08" db="EMBL/GenBank/DDBJ databases">
        <authorList>
            <person name="Liu C."/>
            <person name="Sun Q."/>
        </authorList>
    </citation>
    <scope>NUCLEOTIDE SEQUENCE [LARGE SCALE GENOMIC DNA]</scope>
    <source>
        <strain evidence="1 2">NSJ-61</strain>
    </source>
</reference>